<name>A0A8X6I9Y1_NEPPI</name>
<dbReference type="AlphaFoldDB" id="A0A8X6I9Y1"/>
<sequence>MDGRQTTPVSESTLPPELIPTAWGPAHQKARSIEACPIAKKEGGWPVSRSLSDIRTQSRSFKANVPSSISTIEALYAVPLDECHSSIHCPHNKLIHHAVVMGTLECDGARGWIRANYFYSDAGFDLTTSVIIH</sequence>
<reference evidence="1" key="1">
    <citation type="submission" date="2020-08" db="EMBL/GenBank/DDBJ databases">
        <title>Multicomponent nature underlies the extraordinary mechanical properties of spider dragline silk.</title>
        <authorList>
            <person name="Kono N."/>
            <person name="Nakamura H."/>
            <person name="Mori M."/>
            <person name="Yoshida Y."/>
            <person name="Ohtoshi R."/>
            <person name="Malay A.D."/>
            <person name="Moran D.A.P."/>
            <person name="Tomita M."/>
            <person name="Numata K."/>
            <person name="Arakawa K."/>
        </authorList>
    </citation>
    <scope>NUCLEOTIDE SEQUENCE</scope>
</reference>
<gene>
    <name evidence="1" type="ORF">NPIL_452271</name>
</gene>
<evidence type="ECO:0000313" key="2">
    <source>
        <dbReference type="Proteomes" id="UP000887013"/>
    </source>
</evidence>
<proteinExistence type="predicted"/>
<organism evidence="1 2">
    <name type="scientific">Nephila pilipes</name>
    <name type="common">Giant wood spider</name>
    <name type="synonym">Nephila maculata</name>
    <dbReference type="NCBI Taxonomy" id="299642"/>
    <lineage>
        <taxon>Eukaryota</taxon>
        <taxon>Metazoa</taxon>
        <taxon>Ecdysozoa</taxon>
        <taxon>Arthropoda</taxon>
        <taxon>Chelicerata</taxon>
        <taxon>Arachnida</taxon>
        <taxon>Araneae</taxon>
        <taxon>Araneomorphae</taxon>
        <taxon>Entelegynae</taxon>
        <taxon>Araneoidea</taxon>
        <taxon>Nephilidae</taxon>
        <taxon>Nephila</taxon>
    </lineage>
</organism>
<protein>
    <submittedName>
        <fullName evidence="1">Uncharacterized protein</fullName>
    </submittedName>
</protein>
<comment type="caution">
    <text evidence="1">The sequence shown here is derived from an EMBL/GenBank/DDBJ whole genome shotgun (WGS) entry which is preliminary data.</text>
</comment>
<dbReference type="Proteomes" id="UP000887013">
    <property type="component" value="Unassembled WGS sequence"/>
</dbReference>
<accession>A0A8X6I9Y1</accession>
<dbReference type="EMBL" id="BMAW01043051">
    <property type="protein sequence ID" value="GFS37286.1"/>
    <property type="molecule type" value="Genomic_DNA"/>
</dbReference>
<evidence type="ECO:0000313" key="1">
    <source>
        <dbReference type="EMBL" id="GFS37286.1"/>
    </source>
</evidence>
<keyword evidence="2" id="KW-1185">Reference proteome</keyword>